<name>A0ABW3RHJ4_9SPHI</name>
<organism evidence="1 2">
    <name type="scientific">Sphingobacterium daejeonense</name>
    <dbReference type="NCBI Taxonomy" id="371142"/>
    <lineage>
        <taxon>Bacteria</taxon>
        <taxon>Pseudomonadati</taxon>
        <taxon>Bacteroidota</taxon>
        <taxon>Sphingobacteriia</taxon>
        <taxon>Sphingobacteriales</taxon>
        <taxon>Sphingobacteriaceae</taxon>
        <taxon>Sphingobacterium</taxon>
    </lineage>
</organism>
<dbReference type="EMBL" id="JBHTKY010000002">
    <property type="protein sequence ID" value="MFD1164534.1"/>
    <property type="molecule type" value="Genomic_DNA"/>
</dbReference>
<evidence type="ECO:0000313" key="2">
    <source>
        <dbReference type="Proteomes" id="UP001597205"/>
    </source>
</evidence>
<reference evidence="2" key="1">
    <citation type="journal article" date="2019" name="Int. J. Syst. Evol. Microbiol.">
        <title>The Global Catalogue of Microorganisms (GCM) 10K type strain sequencing project: providing services to taxonomists for standard genome sequencing and annotation.</title>
        <authorList>
            <consortium name="The Broad Institute Genomics Platform"/>
            <consortium name="The Broad Institute Genome Sequencing Center for Infectious Disease"/>
            <person name="Wu L."/>
            <person name="Ma J."/>
        </authorList>
    </citation>
    <scope>NUCLEOTIDE SEQUENCE [LARGE SCALE GENOMIC DNA]</scope>
    <source>
        <strain evidence="2">CCUG 52468</strain>
    </source>
</reference>
<accession>A0ABW3RHJ4</accession>
<dbReference type="RefSeq" id="WP_380894664.1">
    <property type="nucleotide sequence ID" value="NZ_JBHTKY010000002.1"/>
</dbReference>
<dbReference type="PROSITE" id="PS51257">
    <property type="entry name" value="PROKAR_LIPOPROTEIN"/>
    <property type="match status" value="1"/>
</dbReference>
<evidence type="ECO:0000313" key="1">
    <source>
        <dbReference type="EMBL" id="MFD1164534.1"/>
    </source>
</evidence>
<proteinExistence type="predicted"/>
<gene>
    <name evidence="1" type="ORF">ACFQ2C_02840</name>
</gene>
<dbReference type="Proteomes" id="UP001597205">
    <property type="component" value="Unassembled WGS sequence"/>
</dbReference>
<sequence>MKRFIFLISIIITLCSCERNEIEINNNSIIGEWKLVQIDQYVMNPSGANLSTTDYSSKNVIYNFQKNNLLKVSGGENFGYSNGEYPYEFKKDYLSGFPSPEDTKINLVIINDSKWVFNYSGSQITLSIAYVDGPTLILEKK</sequence>
<evidence type="ECO:0008006" key="3">
    <source>
        <dbReference type="Google" id="ProtNLM"/>
    </source>
</evidence>
<protein>
    <recommendedName>
        <fullName evidence="3">Lipocalin-like domain-containing protein</fullName>
    </recommendedName>
</protein>
<keyword evidence="2" id="KW-1185">Reference proteome</keyword>
<comment type="caution">
    <text evidence="1">The sequence shown here is derived from an EMBL/GenBank/DDBJ whole genome shotgun (WGS) entry which is preliminary data.</text>
</comment>